<protein>
    <recommendedName>
        <fullName evidence="1">DNA (cytosine-5-)-methyltransferase</fullName>
        <ecNumber evidence="1">2.1.1.37</ecNumber>
    </recommendedName>
</protein>
<evidence type="ECO:0000259" key="5">
    <source>
        <dbReference type="PROSITE" id="PS50011"/>
    </source>
</evidence>
<evidence type="ECO:0000256" key="3">
    <source>
        <dbReference type="ARBA" id="ARBA00022679"/>
    </source>
</evidence>
<accession>A0A6J7J657</accession>
<evidence type="ECO:0000256" key="1">
    <source>
        <dbReference type="ARBA" id="ARBA00011975"/>
    </source>
</evidence>
<organism evidence="6">
    <name type="scientific">freshwater metagenome</name>
    <dbReference type="NCBI Taxonomy" id="449393"/>
    <lineage>
        <taxon>unclassified sequences</taxon>
        <taxon>metagenomes</taxon>
        <taxon>ecological metagenomes</taxon>
    </lineage>
</organism>
<dbReference type="InterPro" id="IPR001525">
    <property type="entry name" value="C5_MeTfrase"/>
</dbReference>
<dbReference type="GO" id="GO:0004672">
    <property type="term" value="F:protein kinase activity"/>
    <property type="evidence" value="ECO:0007669"/>
    <property type="project" value="InterPro"/>
</dbReference>
<dbReference type="Pfam" id="PF00145">
    <property type="entry name" value="DNA_methylase"/>
    <property type="match status" value="2"/>
</dbReference>
<dbReference type="SUPFAM" id="SSF56112">
    <property type="entry name" value="Protein kinase-like (PK-like)"/>
    <property type="match status" value="1"/>
</dbReference>
<dbReference type="GO" id="GO:0005524">
    <property type="term" value="F:ATP binding"/>
    <property type="evidence" value="ECO:0007669"/>
    <property type="project" value="InterPro"/>
</dbReference>
<sequence>MADFSLFGKWQAEEQLGDGTQAVAYRARSTGSVPEEAVIKWYVAVDSEDRFNREIEALRLLRTGGSPRLLEHGIKGGHPWLATRWEPGLAMDKWVDARGRPGLLSWLKMARTLSADLRDVHEAGILHRDIKPGNVIVRENGSATLIDFGYAVIDQRHSKTGSEHILGTLLFLAPERHTSSALEATEKSDVFSIGAALTLLALGEVPDEVKAWGQVLGSLGWIEAASALPESWRARFLTSCLAEQPDDRPSASEALGALEEVGREAGLNSGFVDLFAGGGGLALGFMSAGFRPLVRTDIDKFVAVTSERNFPGVPFILGDLSAAGIRQQVAAQVCEPPFLVAGGPPCPGFSLRNEASKDDPSYRLSSSFIAVVEVLKPRWVLFDLPPGLRRVGGERLLEQVVAEISNLGYANASYRLLDAAEFGVPQRKRRLVIIANRTGDAILWPEREFSDGVGELEGSFNPFRTVNGAITDLPDASAGGNLTCHELLEGASEGKHPDRRKLQGDRPATAISPVLMPVHPAIERVLTVREVARLQTFPDSIDFSDVRPKIQRLQVCSAMPPLLAERLAEAILNSSLNGLP</sequence>
<proteinExistence type="predicted"/>
<evidence type="ECO:0000256" key="4">
    <source>
        <dbReference type="ARBA" id="ARBA00022691"/>
    </source>
</evidence>
<dbReference type="SMART" id="SM00220">
    <property type="entry name" value="S_TKc"/>
    <property type="match status" value="1"/>
</dbReference>
<dbReference type="EMBL" id="CAFBNB010000220">
    <property type="protein sequence ID" value="CAB4938530.1"/>
    <property type="molecule type" value="Genomic_DNA"/>
</dbReference>
<dbReference type="Gene3D" id="3.90.120.10">
    <property type="entry name" value="DNA Methylase, subunit A, domain 2"/>
    <property type="match status" value="1"/>
</dbReference>
<reference evidence="6" key="1">
    <citation type="submission" date="2020-05" db="EMBL/GenBank/DDBJ databases">
        <authorList>
            <person name="Chiriac C."/>
            <person name="Salcher M."/>
            <person name="Ghai R."/>
            <person name="Kavagutti S V."/>
        </authorList>
    </citation>
    <scope>NUCLEOTIDE SEQUENCE</scope>
</reference>
<dbReference type="PRINTS" id="PR00105">
    <property type="entry name" value="C5METTRFRASE"/>
</dbReference>
<dbReference type="InterPro" id="IPR000719">
    <property type="entry name" value="Prot_kinase_dom"/>
</dbReference>
<dbReference type="Pfam" id="PF00069">
    <property type="entry name" value="Pkinase"/>
    <property type="match status" value="1"/>
</dbReference>
<keyword evidence="4" id="KW-0949">S-adenosyl-L-methionine</keyword>
<dbReference type="GO" id="GO:0003886">
    <property type="term" value="F:DNA (cytosine-5-)-methyltransferase activity"/>
    <property type="evidence" value="ECO:0007669"/>
    <property type="project" value="UniProtKB-EC"/>
</dbReference>
<dbReference type="PROSITE" id="PS51679">
    <property type="entry name" value="SAM_MT_C5"/>
    <property type="match status" value="1"/>
</dbReference>
<dbReference type="PROSITE" id="PS50011">
    <property type="entry name" value="PROTEIN_KINASE_DOM"/>
    <property type="match status" value="1"/>
</dbReference>
<keyword evidence="2" id="KW-0489">Methyltransferase</keyword>
<dbReference type="InterPro" id="IPR050390">
    <property type="entry name" value="C5-Methyltransferase"/>
</dbReference>
<evidence type="ECO:0000256" key="2">
    <source>
        <dbReference type="ARBA" id="ARBA00022603"/>
    </source>
</evidence>
<dbReference type="AlphaFoldDB" id="A0A6J7J657"/>
<dbReference type="InterPro" id="IPR008271">
    <property type="entry name" value="Ser/Thr_kinase_AS"/>
</dbReference>
<dbReference type="Gene3D" id="1.10.510.10">
    <property type="entry name" value="Transferase(Phosphotransferase) domain 1"/>
    <property type="match status" value="1"/>
</dbReference>
<feature type="domain" description="Protein kinase" evidence="5">
    <location>
        <begin position="10"/>
        <end position="261"/>
    </location>
</feature>
<dbReference type="PANTHER" id="PTHR10629">
    <property type="entry name" value="CYTOSINE-SPECIFIC METHYLTRANSFERASE"/>
    <property type="match status" value="1"/>
</dbReference>
<name>A0A6J7J657_9ZZZZ</name>
<keyword evidence="3" id="KW-0808">Transferase</keyword>
<dbReference type="GO" id="GO:0032259">
    <property type="term" value="P:methylation"/>
    <property type="evidence" value="ECO:0007669"/>
    <property type="project" value="UniProtKB-KW"/>
</dbReference>
<dbReference type="PANTHER" id="PTHR10629:SF52">
    <property type="entry name" value="DNA (CYTOSINE-5)-METHYLTRANSFERASE 1"/>
    <property type="match status" value="1"/>
</dbReference>
<dbReference type="SUPFAM" id="SSF53335">
    <property type="entry name" value="S-adenosyl-L-methionine-dependent methyltransferases"/>
    <property type="match status" value="1"/>
</dbReference>
<dbReference type="PROSITE" id="PS00108">
    <property type="entry name" value="PROTEIN_KINASE_ST"/>
    <property type="match status" value="1"/>
</dbReference>
<evidence type="ECO:0000313" key="6">
    <source>
        <dbReference type="EMBL" id="CAB4938530.1"/>
    </source>
</evidence>
<dbReference type="EC" id="2.1.1.37" evidence="1"/>
<gene>
    <name evidence="6" type="ORF">UFOPK3720_01137</name>
</gene>
<dbReference type="Gene3D" id="3.40.50.150">
    <property type="entry name" value="Vaccinia Virus protein VP39"/>
    <property type="match status" value="1"/>
</dbReference>
<dbReference type="InterPro" id="IPR011009">
    <property type="entry name" value="Kinase-like_dom_sf"/>
</dbReference>
<dbReference type="InterPro" id="IPR029063">
    <property type="entry name" value="SAM-dependent_MTases_sf"/>
</dbReference>